<dbReference type="KEGG" id="spu:581489"/>
<dbReference type="InterPro" id="IPR029485">
    <property type="entry name" value="CAT_C"/>
</dbReference>
<organism evidence="5 6">
    <name type="scientific">Strongylocentrotus purpuratus</name>
    <name type="common">Purple sea urchin</name>
    <dbReference type="NCBI Taxonomy" id="7668"/>
    <lineage>
        <taxon>Eukaryota</taxon>
        <taxon>Metazoa</taxon>
        <taxon>Echinodermata</taxon>
        <taxon>Eleutherozoa</taxon>
        <taxon>Echinozoa</taxon>
        <taxon>Echinoidea</taxon>
        <taxon>Euechinoidea</taxon>
        <taxon>Echinacea</taxon>
        <taxon>Camarodonta</taxon>
        <taxon>Echinidea</taxon>
        <taxon>Strongylocentrotidae</taxon>
        <taxon>Strongylocentrotus</taxon>
    </lineage>
</organism>
<dbReference type="InParanoid" id="A0A7M7NG60"/>
<dbReference type="AlphaFoldDB" id="A0A7M7NG60"/>
<dbReference type="EnsemblMetazoa" id="XM_030979251">
    <property type="protein sequence ID" value="XP_030835111"/>
    <property type="gene ID" value="LOC581489"/>
</dbReference>
<dbReference type="Pfam" id="PF13906">
    <property type="entry name" value="AA_permease_C"/>
    <property type="match status" value="1"/>
</dbReference>
<reference evidence="5" key="2">
    <citation type="submission" date="2021-01" db="UniProtKB">
        <authorList>
            <consortium name="EnsemblMetazoa"/>
        </authorList>
    </citation>
    <scope>IDENTIFICATION</scope>
</reference>
<evidence type="ECO:0000256" key="1">
    <source>
        <dbReference type="ARBA" id="ARBA00022448"/>
    </source>
</evidence>
<dbReference type="Gene3D" id="1.20.1740.10">
    <property type="entry name" value="Amino acid/polyamine transporter I"/>
    <property type="match status" value="2"/>
</dbReference>
<evidence type="ECO:0000256" key="3">
    <source>
        <dbReference type="SAM" id="Phobius"/>
    </source>
</evidence>
<keyword evidence="3" id="KW-0472">Membrane</keyword>
<dbReference type="OMA" id="SHTWTDE"/>
<dbReference type="PANTHER" id="PTHR43243">
    <property type="entry name" value="INNER MEMBRANE TRANSPORTER YGJI-RELATED"/>
    <property type="match status" value="1"/>
</dbReference>
<dbReference type="GeneID" id="581489"/>
<dbReference type="RefSeq" id="XP_030835111.1">
    <property type="nucleotide sequence ID" value="XM_030979251.1"/>
</dbReference>
<feature type="domain" description="Cationic amino acid transporter C-terminal" evidence="4">
    <location>
        <begin position="240"/>
        <end position="289"/>
    </location>
</feature>
<keyword evidence="6" id="KW-1185">Reference proteome</keyword>
<keyword evidence="3" id="KW-1133">Transmembrane helix</keyword>
<feature type="transmembrane region" description="Helical" evidence="3">
    <location>
        <begin position="266"/>
        <end position="286"/>
    </location>
</feature>
<feature type="transmembrane region" description="Helical" evidence="3">
    <location>
        <begin position="238"/>
        <end position="260"/>
    </location>
</feature>
<keyword evidence="3" id="KW-0812">Transmembrane</keyword>
<dbReference type="OrthoDB" id="3900342at2759"/>
<evidence type="ECO:0000313" key="5">
    <source>
        <dbReference type="EnsemblMetazoa" id="XP_030835111"/>
    </source>
</evidence>
<name>A0A7M7NG60_STRPU</name>
<dbReference type="PANTHER" id="PTHR43243:SF4">
    <property type="entry name" value="CATIONIC AMINO ACID TRANSPORTER 4"/>
    <property type="match status" value="1"/>
</dbReference>
<keyword evidence="1" id="KW-0813">Transport</keyword>
<dbReference type="Proteomes" id="UP000007110">
    <property type="component" value="Unassembled WGS sequence"/>
</dbReference>
<feature type="region of interest" description="Disordered" evidence="2">
    <location>
        <begin position="97"/>
        <end position="146"/>
    </location>
</feature>
<feature type="transmembrane region" description="Helical" evidence="3">
    <location>
        <begin position="62"/>
        <end position="84"/>
    </location>
</feature>
<evidence type="ECO:0000259" key="4">
    <source>
        <dbReference type="Pfam" id="PF13906"/>
    </source>
</evidence>
<reference evidence="6" key="1">
    <citation type="submission" date="2015-02" db="EMBL/GenBank/DDBJ databases">
        <title>Genome sequencing for Strongylocentrotus purpuratus.</title>
        <authorList>
            <person name="Murali S."/>
            <person name="Liu Y."/>
            <person name="Vee V."/>
            <person name="English A."/>
            <person name="Wang M."/>
            <person name="Skinner E."/>
            <person name="Han Y."/>
            <person name="Muzny D.M."/>
            <person name="Worley K.C."/>
            <person name="Gibbs R.A."/>
        </authorList>
    </citation>
    <scope>NUCLEOTIDE SEQUENCE</scope>
</reference>
<accession>A0A7M7NG60</accession>
<sequence>MFTALLGAMLPMSRCVYAIANDGLLFPSLARINERTGAPVNATVVPLLLTILLTLFFSMDQLVHFLSVGTLSSFAFVSGALIVIRYQPTDLETTASELTRYGATADESRDETEKTAEDIPDGDQDVYSHDDRQRLTHRPNSQMGRQTSNIAGTLKERYRNVPIIKNFAGVPPGRCVLISLVISVTFQVCALAIVQCGTKNLAAGDWWAILLLVFFTVAALLSFLVIPMHHQATTSEDYFSIKCVPLVPYVSIVADIFLLLRLSTGAWVRYLVWLAIGTAVYFAYGYRHSHLAKKQKQDEVNGPECSYGSILSHHD</sequence>
<feature type="transmembrane region" description="Helical" evidence="3">
    <location>
        <begin position="206"/>
        <end position="226"/>
    </location>
</feature>
<evidence type="ECO:0000313" key="6">
    <source>
        <dbReference type="Proteomes" id="UP000007110"/>
    </source>
</evidence>
<evidence type="ECO:0000256" key="2">
    <source>
        <dbReference type="SAM" id="MobiDB-lite"/>
    </source>
</evidence>
<protein>
    <recommendedName>
        <fullName evidence="4">Cationic amino acid transporter C-terminal domain-containing protein</fullName>
    </recommendedName>
</protein>
<proteinExistence type="predicted"/>
<feature type="transmembrane region" description="Helical" evidence="3">
    <location>
        <begin position="175"/>
        <end position="194"/>
    </location>
</feature>